<dbReference type="STRING" id="111105.HR09_01105"/>
<reference evidence="9 11" key="2">
    <citation type="submission" date="2014-08" db="EMBL/GenBank/DDBJ databases">
        <title>Porphyromonas gulae strain:COT-052_OH3439 Genome sequencing.</title>
        <authorList>
            <person name="Wallis C."/>
            <person name="Deusch O."/>
            <person name="O'Flynn C."/>
            <person name="Davis I."/>
            <person name="Jospin G."/>
            <person name="Darling A.E."/>
            <person name="Coil D.A."/>
            <person name="Alexiev A."/>
            <person name="Horsfall A."/>
            <person name="Kirkwood N."/>
            <person name="Harris S."/>
            <person name="Eisen J.A."/>
        </authorList>
    </citation>
    <scope>NUCLEOTIDE SEQUENCE [LARGE SCALE GENOMIC DNA]</scope>
    <source>
        <strain evidence="11">COT-052 OH3439</strain>
        <strain evidence="9">COT-052_OH3439</strain>
    </source>
</reference>
<evidence type="ECO:0000256" key="1">
    <source>
        <dbReference type="ARBA" id="ARBA00004651"/>
    </source>
</evidence>
<proteinExistence type="predicted"/>
<dbReference type="Proteomes" id="UP000030146">
    <property type="component" value="Unassembled WGS sequence"/>
</dbReference>
<dbReference type="PATRIC" id="fig|111105.18.peg.1617"/>
<dbReference type="InterPro" id="IPR032816">
    <property type="entry name" value="VTT_dom"/>
</dbReference>
<feature type="transmembrane region" description="Helical" evidence="6">
    <location>
        <begin position="51"/>
        <end position="76"/>
    </location>
</feature>
<evidence type="ECO:0000313" key="8">
    <source>
        <dbReference type="EMBL" id="KGN84725.1"/>
    </source>
</evidence>
<feature type="domain" description="VTT" evidence="7">
    <location>
        <begin position="36"/>
        <end position="162"/>
    </location>
</feature>
<evidence type="ECO:0000256" key="4">
    <source>
        <dbReference type="ARBA" id="ARBA00022989"/>
    </source>
</evidence>
<feature type="transmembrane region" description="Helical" evidence="6">
    <location>
        <begin position="185"/>
        <end position="204"/>
    </location>
</feature>
<comment type="subcellular location">
    <subcellularLocation>
        <location evidence="1">Cell membrane</location>
        <topology evidence="1">Multi-pass membrane protein</topology>
    </subcellularLocation>
</comment>
<reference evidence="8 10" key="1">
    <citation type="submission" date="2014-08" db="EMBL/GenBank/DDBJ databases">
        <title>Porphyromonas gulae strain:COT-052_OH1451 Genome sequencing.</title>
        <authorList>
            <person name="Wallis C."/>
            <person name="Deusch O."/>
            <person name="O'Flynn C."/>
            <person name="Davis I."/>
            <person name="Jospin G."/>
            <person name="Darling A.E."/>
            <person name="Coil D.A."/>
            <person name="Alexiev A."/>
            <person name="Horsfall A."/>
            <person name="Kirkwood N."/>
            <person name="Harris S."/>
            <person name="Eisen J.A."/>
        </authorList>
    </citation>
    <scope>NUCLEOTIDE SEQUENCE [LARGE SCALE GENOMIC DNA]</scope>
    <source>
        <strain evidence="10">COT-052 OH1451</strain>
        <strain evidence="8">COT-052_OH1451</strain>
    </source>
</reference>
<evidence type="ECO:0000313" key="9">
    <source>
        <dbReference type="EMBL" id="KGN88549.1"/>
    </source>
</evidence>
<sequence length="215" mass="23852">MGFIQWCLAHLNYWTIMFLMAIESSFIPFPSEIIVPPAAWMAATGQNGLNVFLVILFATIGAGIGAAVNYVLALWLGRPIVYAFANSKFGHLCLINEEKVRYAEQYFDKNGAVSTLVGRLIPAVRQLISIPAGLARMKFLPFISYTMLGAGIWNCILAAIGYNLAKVPGIETQEQLLEKVNKYSHEIGFSIMGVVVVVLLIMFYKKKRRSARKGN</sequence>
<dbReference type="InterPro" id="IPR051311">
    <property type="entry name" value="DedA_domain"/>
</dbReference>
<evidence type="ECO:0000256" key="6">
    <source>
        <dbReference type="SAM" id="Phobius"/>
    </source>
</evidence>
<name>A0A0A2E389_9PORP</name>
<accession>A0A0A2E389</accession>
<organism evidence="8 10">
    <name type="scientific">Porphyromonas gulae</name>
    <dbReference type="NCBI Taxonomy" id="111105"/>
    <lineage>
        <taxon>Bacteria</taxon>
        <taxon>Pseudomonadati</taxon>
        <taxon>Bacteroidota</taxon>
        <taxon>Bacteroidia</taxon>
        <taxon>Bacteroidales</taxon>
        <taxon>Porphyromonadaceae</taxon>
        <taxon>Porphyromonas</taxon>
    </lineage>
</organism>
<dbReference type="EMBL" id="JRAK01000070">
    <property type="protein sequence ID" value="KGN88549.1"/>
    <property type="molecule type" value="Genomic_DNA"/>
</dbReference>
<keyword evidence="4 6" id="KW-1133">Transmembrane helix</keyword>
<dbReference type="EMBL" id="JRAI01000066">
    <property type="protein sequence ID" value="KGN84725.1"/>
    <property type="molecule type" value="Genomic_DNA"/>
</dbReference>
<evidence type="ECO:0000256" key="3">
    <source>
        <dbReference type="ARBA" id="ARBA00022692"/>
    </source>
</evidence>
<gene>
    <name evidence="8" type="ORF">HR08_08435</name>
    <name evidence="9" type="ORF">HR15_05065</name>
</gene>
<feature type="transmembrane region" description="Helical" evidence="6">
    <location>
        <begin position="12"/>
        <end position="31"/>
    </location>
</feature>
<dbReference type="eggNOG" id="COG0586">
    <property type="taxonomic scope" value="Bacteria"/>
</dbReference>
<comment type="caution">
    <text evidence="8">The sequence shown here is derived from an EMBL/GenBank/DDBJ whole genome shotgun (WGS) entry which is preliminary data.</text>
</comment>
<keyword evidence="2" id="KW-1003">Cell membrane</keyword>
<dbReference type="Proteomes" id="UP000030130">
    <property type="component" value="Unassembled WGS sequence"/>
</dbReference>
<keyword evidence="3 6" id="KW-0812">Transmembrane</keyword>
<feature type="transmembrane region" description="Helical" evidence="6">
    <location>
        <begin position="142"/>
        <end position="165"/>
    </location>
</feature>
<dbReference type="PANTHER" id="PTHR42709">
    <property type="entry name" value="ALKALINE PHOSPHATASE LIKE PROTEIN"/>
    <property type="match status" value="1"/>
</dbReference>
<dbReference type="RefSeq" id="WP_026292129.1">
    <property type="nucleotide sequence ID" value="NZ_CALUCC010000015.1"/>
</dbReference>
<evidence type="ECO:0000313" key="10">
    <source>
        <dbReference type="Proteomes" id="UP000030130"/>
    </source>
</evidence>
<dbReference type="GO" id="GO:0005886">
    <property type="term" value="C:plasma membrane"/>
    <property type="evidence" value="ECO:0007669"/>
    <property type="project" value="UniProtKB-SubCell"/>
</dbReference>
<dbReference type="Pfam" id="PF09335">
    <property type="entry name" value="VTT_dom"/>
    <property type="match status" value="1"/>
</dbReference>
<dbReference type="OrthoDB" id="9813426at2"/>
<keyword evidence="5 6" id="KW-0472">Membrane</keyword>
<dbReference type="AlphaFoldDB" id="A0A0A2E389"/>
<keyword evidence="11" id="KW-1185">Reference proteome</keyword>
<evidence type="ECO:0000256" key="2">
    <source>
        <dbReference type="ARBA" id="ARBA00022475"/>
    </source>
</evidence>
<evidence type="ECO:0000256" key="5">
    <source>
        <dbReference type="ARBA" id="ARBA00023136"/>
    </source>
</evidence>
<evidence type="ECO:0000259" key="7">
    <source>
        <dbReference type="Pfam" id="PF09335"/>
    </source>
</evidence>
<protein>
    <submittedName>
        <fullName evidence="8">Membrane protein</fullName>
    </submittedName>
</protein>
<evidence type="ECO:0000313" key="11">
    <source>
        <dbReference type="Proteomes" id="UP000030146"/>
    </source>
</evidence>
<dbReference type="PANTHER" id="PTHR42709:SF6">
    <property type="entry name" value="UNDECAPRENYL PHOSPHATE TRANSPORTER A"/>
    <property type="match status" value="1"/>
</dbReference>